<protein>
    <submittedName>
        <fullName evidence="1">Uncharacterized protein</fullName>
    </submittedName>
</protein>
<dbReference type="AlphaFoldDB" id="A0A367YTI8"/>
<organism evidence="1 2">
    <name type="scientific">Desertihabitans brevis</name>
    <dbReference type="NCBI Taxonomy" id="2268447"/>
    <lineage>
        <taxon>Bacteria</taxon>
        <taxon>Bacillati</taxon>
        <taxon>Actinomycetota</taxon>
        <taxon>Actinomycetes</taxon>
        <taxon>Propionibacteriales</taxon>
        <taxon>Propionibacteriaceae</taxon>
        <taxon>Desertihabitans</taxon>
    </lineage>
</organism>
<name>A0A367YTI8_9ACTN</name>
<sequence>MPDLSAADVPAAVNAAARALVNAEPHEAVGSAWKVAATIALNAALPALRAALWPCDNYAAPRTCLTAPSSEPGRCDFCSEQASATVEWADAEQDIEWGFRHRETGDQVIRVPGKASPAGMVGDSPGVTAIVRRTVGPWVEVTE</sequence>
<dbReference type="EMBL" id="QOUI01000012">
    <property type="protein sequence ID" value="RCK68291.1"/>
    <property type="molecule type" value="Genomic_DNA"/>
</dbReference>
<dbReference type="RefSeq" id="WP_114127852.1">
    <property type="nucleotide sequence ID" value="NZ_QOUI01000012.1"/>
</dbReference>
<dbReference type="Proteomes" id="UP000252770">
    <property type="component" value="Unassembled WGS sequence"/>
</dbReference>
<proteinExistence type="predicted"/>
<reference evidence="1 2" key="1">
    <citation type="submission" date="2018-07" db="EMBL/GenBank/DDBJ databases">
        <title>Desertimonas flava gen. nov. sp. nov.</title>
        <authorList>
            <person name="Liu S."/>
        </authorList>
    </citation>
    <scope>NUCLEOTIDE SEQUENCE [LARGE SCALE GENOMIC DNA]</scope>
    <source>
        <strain evidence="1 2">16Sb5-5</strain>
    </source>
</reference>
<keyword evidence="2" id="KW-1185">Reference proteome</keyword>
<comment type="caution">
    <text evidence="1">The sequence shown here is derived from an EMBL/GenBank/DDBJ whole genome shotgun (WGS) entry which is preliminary data.</text>
</comment>
<accession>A0A367YTI8</accession>
<evidence type="ECO:0000313" key="2">
    <source>
        <dbReference type="Proteomes" id="UP000252770"/>
    </source>
</evidence>
<evidence type="ECO:0000313" key="1">
    <source>
        <dbReference type="EMBL" id="RCK68291.1"/>
    </source>
</evidence>
<gene>
    <name evidence="1" type="ORF">DT076_16725</name>
</gene>